<keyword evidence="2" id="KW-0812">Transmembrane</keyword>
<organism evidence="3 4">
    <name type="scientific">Actinophytocola algeriensis</name>
    <dbReference type="NCBI Taxonomy" id="1768010"/>
    <lineage>
        <taxon>Bacteria</taxon>
        <taxon>Bacillati</taxon>
        <taxon>Actinomycetota</taxon>
        <taxon>Actinomycetes</taxon>
        <taxon>Pseudonocardiales</taxon>
        <taxon>Pseudonocardiaceae</taxon>
    </lineage>
</organism>
<accession>A0A7W7PZN3</accession>
<evidence type="ECO:0000256" key="1">
    <source>
        <dbReference type="SAM" id="MobiDB-lite"/>
    </source>
</evidence>
<feature type="transmembrane region" description="Helical" evidence="2">
    <location>
        <begin position="640"/>
        <end position="661"/>
    </location>
</feature>
<reference evidence="3 4" key="1">
    <citation type="submission" date="2020-08" db="EMBL/GenBank/DDBJ databases">
        <title>Genomic Encyclopedia of Type Strains, Phase III (KMG-III): the genomes of soil and plant-associated and newly described type strains.</title>
        <authorList>
            <person name="Whitman W."/>
        </authorList>
    </citation>
    <scope>NUCLEOTIDE SEQUENCE [LARGE SCALE GENOMIC DNA]</scope>
    <source>
        <strain evidence="3 4">CECT 8960</strain>
    </source>
</reference>
<dbReference type="Proteomes" id="UP000520767">
    <property type="component" value="Unassembled WGS sequence"/>
</dbReference>
<protein>
    <submittedName>
        <fullName evidence="3">Uncharacterized protein</fullName>
    </submittedName>
</protein>
<dbReference type="RefSeq" id="WP_184808554.1">
    <property type="nucleotide sequence ID" value="NZ_JACHJQ010000001.1"/>
</dbReference>
<keyword evidence="4" id="KW-1185">Reference proteome</keyword>
<feature type="region of interest" description="Disordered" evidence="1">
    <location>
        <begin position="687"/>
        <end position="712"/>
    </location>
</feature>
<comment type="caution">
    <text evidence="3">The sequence shown here is derived from an EMBL/GenBank/DDBJ whole genome shotgun (WGS) entry which is preliminary data.</text>
</comment>
<gene>
    <name evidence="3" type="ORF">FHR82_000495</name>
</gene>
<proteinExistence type="predicted"/>
<feature type="transmembrane region" description="Helical" evidence="2">
    <location>
        <begin position="611"/>
        <end position="628"/>
    </location>
</feature>
<sequence length="887" mass="96893">MRLRAEDAVRRITAFETDAGQLRRLARPVLRFTGTRVIGVLDLQAVDLSYALEFVDCRFDVAPDLRQARLTGIELKGCVLPGLDGRSLHSKHDVRIVNCLVQGSVDLTDGDIGGSLDLRRSRLVNPDGDALRADRLRLSESLIGTAVEVDGRTRIRGLRTGGNVEFDGASLHGVLDAKRALIGGDFLCRASETRRFHADAPIILTNARIGGDLSARGALLTSTSDAPPSGEYVDRRATIVADRAQVSGVVDLTQGFESTGTVRIVNAHVGDSVRLTGSTIDMSDGLEPFTDVAVDAPGPYRHRALHLAGTRIDGDIDGREARIAGQIRIVDVAVRGAIRFDEAVLSNRNGDVVEGWRVTTGANLDMRSAEVYGSVYLPEANIGANLDLRWSRFVNPGWYRRDMSLKPTIDLQNARIGRDLVCAGGFGRQPFVSRGEIRLRSAEVGRQVDFQGAEVGGRLNTTAIYAYGLITQELRLDVAVPPRGAVTLRHARCATFADNDKLWDATGLIDLHDFRYDALREPIELDDDRRVNHRLVLLRNALGHVYRPDPYDQLAAMLRTSGNDDHAATVQLVKQRQRYIALADSYRVLGPLVLLWSLVQRWVIGYGFRPMRVFGVLPLPAAPALALIATQNSGASGLRIGLLITLVVLGCVLLSTVVAGVGHRLSDFATSTAPRAVATALAPTPFSYSTRPHGPQRPDALPSYAPLEQPPPDPATEHAIAVEAYLDTDDVLVARAAFAALDDIVELLGYERPEQESIQRGSWWRRTTAKLKTWLTSDEVTKRRIKVERALELVTIDGRQADVDVRTAEAVARLIASLQDIPQGCLRAGSILVLKYQGDNGPVVMSRNLSQLEIRALERFPEIQTKPRYVLDSLATAVSTLEDDAGM</sequence>
<evidence type="ECO:0000256" key="2">
    <source>
        <dbReference type="SAM" id="Phobius"/>
    </source>
</evidence>
<keyword evidence="2" id="KW-0472">Membrane</keyword>
<keyword evidence="2" id="KW-1133">Transmembrane helix</keyword>
<evidence type="ECO:0000313" key="4">
    <source>
        <dbReference type="Proteomes" id="UP000520767"/>
    </source>
</evidence>
<name>A0A7W7PZN3_9PSEU</name>
<dbReference type="AlphaFoldDB" id="A0A7W7PZN3"/>
<dbReference type="EMBL" id="JACHJQ010000001">
    <property type="protein sequence ID" value="MBB4904285.1"/>
    <property type="molecule type" value="Genomic_DNA"/>
</dbReference>
<evidence type="ECO:0000313" key="3">
    <source>
        <dbReference type="EMBL" id="MBB4904285.1"/>
    </source>
</evidence>